<keyword evidence="2" id="KW-1185">Reference proteome</keyword>
<dbReference type="Proteomes" id="UP001642409">
    <property type="component" value="Unassembled WGS sequence"/>
</dbReference>
<evidence type="ECO:0000313" key="1">
    <source>
        <dbReference type="EMBL" id="CAL6030694.1"/>
    </source>
</evidence>
<proteinExistence type="predicted"/>
<evidence type="ECO:0000313" key="2">
    <source>
        <dbReference type="Proteomes" id="UP001642409"/>
    </source>
</evidence>
<gene>
    <name evidence="1" type="ORF">HINF_LOCUS33571</name>
</gene>
<protein>
    <submittedName>
        <fullName evidence="1">Hypothetical_protein</fullName>
    </submittedName>
</protein>
<name>A0ABP1J627_9EUKA</name>
<dbReference type="EMBL" id="CAXDID020000117">
    <property type="protein sequence ID" value="CAL6030694.1"/>
    <property type="molecule type" value="Genomic_DNA"/>
</dbReference>
<comment type="caution">
    <text evidence="1">The sequence shown here is derived from an EMBL/GenBank/DDBJ whole genome shotgun (WGS) entry which is preliminary data.</text>
</comment>
<accession>A0ABP1J627</accession>
<reference evidence="1 2" key="1">
    <citation type="submission" date="2024-07" db="EMBL/GenBank/DDBJ databases">
        <authorList>
            <person name="Akdeniz Z."/>
        </authorList>
    </citation>
    <scope>NUCLEOTIDE SEQUENCE [LARGE SCALE GENOMIC DNA]</scope>
</reference>
<organism evidence="1 2">
    <name type="scientific">Hexamita inflata</name>
    <dbReference type="NCBI Taxonomy" id="28002"/>
    <lineage>
        <taxon>Eukaryota</taxon>
        <taxon>Metamonada</taxon>
        <taxon>Diplomonadida</taxon>
        <taxon>Hexamitidae</taxon>
        <taxon>Hexamitinae</taxon>
        <taxon>Hexamita</taxon>
    </lineage>
</organism>
<sequence>MCCSEKHDDITYVMLHGTQFARAHTDSVSSFVSLCHSYYHVLFISLELTQSLSTCIKICFPGKYFVICHALVGQQAELSGAALYLLLYYVKQHSNMQMRIMILVTCHSHPDTLWRRYIQLQLKKPHVQNYFAQENPNYLHSSTSNCRMQLTFAVKFKHLIQLVLDLFRQVKISIYQCIWPAHIEPRSTLPRVPAFYRQRTGDEQDVCRRGQKTHYFQYVNVCRANLSATYKYCTFVFHTV</sequence>